<dbReference type="InterPro" id="IPR011008">
    <property type="entry name" value="Dimeric_a/b-barrel"/>
</dbReference>
<dbReference type="RefSeq" id="WP_144567421.1">
    <property type="nucleotide sequence ID" value="NZ_VIVN01000014.1"/>
</dbReference>
<dbReference type="PROSITE" id="PS51725">
    <property type="entry name" value="ABM"/>
    <property type="match status" value="1"/>
</dbReference>
<comment type="caution">
    <text evidence="2">The sequence shown here is derived from an EMBL/GenBank/DDBJ whole genome shotgun (WGS) entry which is preliminary data.</text>
</comment>
<dbReference type="PANTHER" id="PTHR34474">
    <property type="entry name" value="SIGNAL TRANSDUCTION PROTEIN TRAP"/>
    <property type="match status" value="1"/>
</dbReference>
<evidence type="ECO:0000313" key="2">
    <source>
        <dbReference type="EMBL" id="TWD93615.1"/>
    </source>
</evidence>
<accession>A0A561CQX0</accession>
<dbReference type="AlphaFoldDB" id="A0A561CQX0"/>
<feature type="domain" description="ABM" evidence="1">
    <location>
        <begin position="66"/>
        <end position="155"/>
    </location>
</feature>
<dbReference type="Gene3D" id="3.30.70.100">
    <property type="match status" value="1"/>
</dbReference>
<dbReference type="PANTHER" id="PTHR34474:SF2">
    <property type="entry name" value="SIGNAL TRANSDUCTION PROTEIN TRAP"/>
    <property type="match status" value="1"/>
</dbReference>
<dbReference type="Pfam" id="PF03992">
    <property type="entry name" value="ABM"/>
    <property type="match status" value="1"/>
</dbReference>
<sequence>MNVYITAGTLDFLQKIESKYPNERMLAMLNENGAILLHETSGQTVFNEPRRYVVLESYGDLNKEGFVVMNNISVTDEGRPLFEHQFKQLTGNVVTAQGLTALRLLRPISSNPYIIMTVWENKALYQKWQGSNSTFDELKAGFDGQKKIFTSSPYINKYTIPGNS</sequence>
<keyword evidence="2" id="KW-0503">Monooxygenase</keyword>
<dbReference type="GO" id="GO:0004497">
    <property type="term" value="F:monooxygenase activity"/>
    <property type="evidence" value="ECO:0007669"/>
    <property type="project" value="UniProtKB-KW"/>
</dbReference>
<gene>
    <name evidence="2" type="ORF">FB550_11452</name>
</gene>
<protein>
    <submittedName>
        <fullName evidence="2">Heme-degrading monooxygenase HmoA</fullName>
    </submittedName>
</protein>
<reference evidence="2 3" key="1">
    <citation type="submission" date="2019-06" db="EMBL/GenBank/DDBJ databases">
        <title>Sorghum-associated microbial communities from plants grown in Nebraska, USA.</title>
        <authorList>
            <person name="Schachtman D."/>
        </authorList>
    </citation>
    <scope>NUCLEOTIDE SEQUENCE [LARGE SCALE GENOMIC DNA]</scope>
    <source>
        <strain evidence="2 3">2482</strain>
    </source>
</reference>
<keyword evidence="3" id="KW-1185">Reference proteome</keyword>
<evidence type="ECO:0000259" key="1">
    <source>
        <dbReference type="PROSITE" id="PS51725"/>
    </source>
</evidence>
<dbReference type="InterPro" id="IPR050404">
    <property type="entry name" value="Heme-degrading_MO"/>
</dbReference>
<dbReference type="InterPro" id="IPR007138">
    <property type="entry name" value="ABM_dom"/>
</dbReference>
<evidence type="ECO:0000313" key="3">
    <source>
        <dbReference type="Proteomes" id="UP000319671"/>
    </source>
</evidence>
<dbReference type="SUPFAM" id="SSF54909">
    <property type="entry name" value="Dimeric alpha+beta barrel"/>
    <property type="match status" value="1"/>
</dbReference>
<name>A0A561CQX0_9BACI</name>
<dbReference type="EMBL" id="VIVN01000014">
    <property type="protein sequence ID" value="TWD93615.1"/>
    <property type="molecule type" value="Genomic_DNA"/>
</dbReference>
<dbReference type="Proteomes" id="UP000319671">
    <property type="component" value="Unassembled WGS sequence"/>
</dbReference>
<organism evidence="2 3">
    <name type="scientific">Neobacillus bataviensis</name>
    <dbReference type="NCBI Taxonomy" id="220685"/>
    <lineage>
        <taxon>Bacteria</taxon>
        <taxon>Bacillati</taxon>
        <taxon>Bacillota</taxon>
        <taxon>Bacilli</taxon>
        <taxon>Bacillales</taxon>
        <taxon>Bacillaceae</taxon>
        <taxon>Neobacillus</taxon>
    </lineage>
</organism>
<keyword evidence="2" id="KW-0560">Oxidoreductase</keyword>
<proteinExistence type="predicted"/>